<name>A0A6G1BU63_9ORYZ</name>
<keyword evidence="2" id="KW-1185">Reference proteome</keyword>
<dbReference type="EMBL" id="SPHZ02000011">
    <property type="protein sequence ID" value="KAF0891194.1"/>
    <property type="molecule type" value="Genomic_DNA"/>
</dbReference>
<proteinExistence type="predicted"/>
<accession>A0A6G1BU63</accession>
<reference evidence="1 2" key="1">
    <citation type="submission" date="2019-11" db="EMBL/GenBank/DDBJ databases">
        <title>Whole genome sequence of Oryza granulata.</title>
        <authorList>
            <person name="Li W."/>
        </authorList>
    </citation>
    <scope>NUCLEOTIDE SEQUENCE [LARGE SCALE GENOMIC DNA]</scope>
    <source>
        <strain evidence="2">cv. Menghai</strain>
        <tissue evidence="1">Leaf</tissue>
    </source>
</reference>
<comment type="caution">
    <text evidence="1">The sequence shown here is derived from an EMBL/GenBank/DDBJ whole genome shotgun (WGS) entry which is preliminary data.</text>
</comment>
<dbReference type="Proteomes" id="UP000479710">
    <property type="component" value="Unassembled WGS sequence"/>
</dbReference>
<evidence type="ECO:0000313" key="2">
    <source>
        <dbReference type="Proteomes" id="UP000479710"/>
    </source>
</evidence>
<dbReference type="AlphaFoldDB" id="A0A6G1BU63"/>
<evidence type="ECO:0000313" key="1">
    <source>
        <dbReference type="EMBL" id="KAF0891194.1"/>
    </source>
</evidence>
<gene>
    <name evidence="1" type="ORF">E2562_006550</name>
</gene>
<sequence>MCRPCFPSAALSRCRRPEPCGCRLGVLILLPVCPKSVAVAVSLQLVLAALSPVRCPRRLCVPWDAILISSDILSAFVPLTRHRCPVPVPSSSAEPPWMALLGCYAV</sequence>
<protein>
    <submittedName>
        <fullName evidence="1">Uncharacterized protein</fullName>
    </submittedName>
</protein>
<organism evidence="1 2">
    <name type="scientific">Oryza meyeriana var. granulata</name>
    <dbReference type="NCBI Taxonomy" id="110450"/>
    <lineage>
        <taxon>Eukaryota</taxon>
        <taxon>Viridiplantae</taxon>
        <taxon>Streptophyta</taxon>
        <taxon>Embryophyta</taxon>
        <taxon>Tracheophyta</taxon>
        <taxon>Spermatophyta</taxon>
        <taxon>Magnoliopsida</taxon>
        <taxon>Liliopsida</taxon>
        <taxon>Poales</taxon>
        <taxon>Poaceae</taxon>
        <taxon>BOP clade</taxon>
        <taxon>Oryzoideae</taxon>
        <taxon>Oryzeae</taxon>
        <taxon>Oryzinae</taxon>
        <taxon>Oryza</taxon>
        <taxon>Oryza meyeriana</taxon>
    </lineage>
</organism>